<evidence type="ECO:0000313" key="3">
    <source>
        <dbReference type="EMBL" id="OOV81861.1"/>
    </source>
</evidence>
<evidence type="ECO:0000256" key="2">
    <source>
        <dbReference type="SAM" id="SignalP"/>
    </source>
</evidence>
<feature type="chain" id="PRO_5012300980" description="Lipoprotein" evidence="2">
    <location>
        <begin position="20"/>
        <end position="124"/>
    </location>
</feature>
<protein>
    <recommendedName>
        <fullName evidence="5">Lipoprotein</fullName>
    </recommendedName>
</protein>
<feature type="signal peptide" evidence="2">
    <location>
        <begin position="1"/>
        <end position="19"/>
    </location>
</feature>
<sequence length="124" mass="14087">MKKHLVFAPLCLLMLSACTQNSPLLKGHENYVGTWQNNHSELVIKASGEVTYHHQEHTEKSIANQTFSGAEQSRIKAHLSSFGDQSFSIGQDDFSQQFTIQRSPYQDDQGHWKMSVNGESYTRK</sequence>
<organism evidence="3 4">
    <name type="scientific">Acinetobacter amyesii</name>
    <dbReference type="NCBI Taxonomy" id="2942470"/>
    <lineage>
        <taxon>Bacteria</taxon>
        <taxon>Pseudomonadati</taxon>
        <taxon>Pseudomonadota</taxon>
        <taxon>Gammaproteobacteria</taxon>
        <taxon>Moraxellales</taxon>
        <taxon>Moraxellaceae</taxon>
        <taxon>Acinetobacter</taxon>
    </lineage>
</organism>
<dbReference type="EMBL" id="MVKX01000006">
    <property type="protein sequence ID" value="OOV81861.1"/>
    <property type="molecule type" value="Genomic_DNA"/>
</dbReference>
<dbReference type="RefSeq" id="WP_078190538.1">
    <property type="nucleotide sequence ID" value="NZ_JAMCOZ010000006.1"/>
</dbReference>
<dbReference type="PROSITE" id="PS51257">
    <property type="entry name" value="PROKAR_LIPOPROTEIN"/>
    <property type="match status" value="1"/>
</dbReference>
<dbReference type="Proteomes" id="UP000191160">
    <property type="component" value="Unassembled WGS sequence"/>
</dbReference>
<reference evidence="3 4" key="1">
    <citation type="submission" date="2017-02" db="EMBL/GenBank/DDBJ databases">
        <title>Acinetobacter sp. ANC 4945, whole genome shotgun sequencing project.</title>
        <authorList>
            <person name="Radolfova-Krizova L."/>
            <person name="Al Atrouni A."/>
            <person name="Nemec A."/>
        </authorList>
    </citation>
    <scope>NUCLEOTIDE SEQUENCE [LARGE SCALE GENOMIC DNA]</scope>
    <source>
        <strain evidence="3 4">ANC 4945</strain>
    </source>
</reference>
<evidence type="ECO:0000256" key="1">
    <source>
        <dbReference type="SAM" id="MobiDB-lite"/>
    </source>
</evidence>
<evidence type="ECO:0000313" key="4">
    <source>
        <dbReference type="Proteomes" id="UP000191160"/>
    </source>
</evidence>
<keyword evidence="2" id="KW-0732">Signal</keyword>
<feature type="region of interest" description="Disordered" evidence="1">
    <location>
        <begin position="105"/>
        <end position="124"/>
    </location>
</feature>
<evidence type="ECO:0008006" key="5">
    <source>
        <dbReference type="Google" id="ProtNLM"/>
    </source>
</evidence>
<gene>
    <name evidence="3" type="ORF">B1202_10470</name>
</gene>
<accession>A0A1T1GW69</accession>
<dbReference type="AlphaFoldDB" id="A0A1T1GW69"/>
<comment type="caution">
    <text evidence="3">The sequence shown here is derived from an EMBL/GenBank/DDBJ whole genome shotgun (WGS) entry which is preliminary data.</text>
</comment>
<name>A0A1T1GW69_9GAMM</name>
<keyword evidence="4" id="KW-1185">Reference proteome</keyword>
<proteinExistence type="predicted"/>